<dbReference type="SMART" id="SM00220">
    <property type="entry name" value="S_TKc"/>
    <property type="match status" value="1"/>
</dbReference>
<dbReference type="RefSeq" id="XP_022659676.1">
    <property type="nucleotide sequence ID" value="XM_022803941.1"/>
</dbReference>
<feature type="compositionally biased region" description="Polar residues" evidence="11">
    <location>
        <begin position="458"/>
        <end position="470"/>
    </location>
</feature>
<evidence type="ECO:0000256" key="10">
    <source>
        <dbReference type="PROSITE-ProRule" id="PRU10141"/>
    </source>
</evidence>
<dbReference type="InterPro" id="IPR017441">
    <property type="entry name" value="Protein_kinase_ATP_BS"/>
</dbReference>
<feature type="binding site" evidence="10">
    <location>
        <position position="54"/>
    </location>
    <ligand>
        <name>ATP</name>
        <dbReference type="ChEBI" id="CHEBI:30616"/>
    </ligand>
</feature>
<evidence type="ECO:0000256" key="4">
    <source>
        <dbReference type="ARBA" id="ARBA00022679"/>
    </source>
</evidence>
<dbReference type="GO" id="GO:0005524">
    <property type="term" value="F:ATP binding"/>
    <property type="evidence" value="ECO:0007669"/>
    <property type="project" value="UniProtKB-UniRule"/>
</dbReference>
<dbReference type="KEGG" id="vde:111249709"/>
<dbReference type="Pfam" id="PF00069">
    <property type="entry name" value="Pkinase"/>
    <property type="match status" value="1"/>
</dbReference>
<evidence type="ECO:0000256" key="6">
    <source>
        <dbReference type="ARBA" id="ARBA00022777"/>
    </source>
</evidence>
<keyword evidence="7 10" id="KW-0067">ATP-binding</keyword>
<comment type="catalytic activity">
    <reaction evidence="8">
        <text>L-threonyl-[protein] + ATP = O-phospho-L-threonyl-[protein] + ADP + H(+)</text>
        <dbReference type="Rhea" id="RHEA:46608"/>
        <dbReference type="Rhea" id="RHEA-COMP:11060"/>
        <dbReference type="Rhea" id="RHEA-COMP:11605"/>
        <dbReference type="ChEBI" id="CHEBI:15378"/>
        <dbReference type="ChEBI" id="CHEBI:30013"/>
        <dbReference type="ChEBI" id="CHEBI:30616"/>
        <dbReference type="ChEBI" id="CHEBI:61977"/>
        <dbReference type="ChEBI" id="CHEBI:456216"/>
        <dbReference type="EC" id="2.7.11.1"/>
    </reaction>
</comment>
<accession>A0A7M7K0M1</accession>
<dbReference type="Gene3D" id="1.10.510.10">
    <property type="entry name" value="Transferase(Phosphotransferase) domain 1"/>
    <property type="match status" value="1"/>
</dbReference>
<keyword evidence="6" id="KW-0418">Kinase</keyword>
<keyword evidence="14" id="KW-1185">Reference proteome</keyword>
<evidence type="ECO:0000256" key="1">
    <source>
        <dbReference type="ARBA" id="ARBA00006234"/>
    </source>
</evidence>
<dbReference type="Proteomes" id="UP000594260">
    <property type="component" value="Unplaced"/>
</dbReference>
<protein>
    <recommendedName>
        <fullName evidence="2">non-specific serine/threonine protein kinase</fullName>
        <ecNumber evidence="2">2.7.11.1</ecNumber>
    </recommendedName>
</protein>
<dbReference type="PROSITE" id="PS00107">
    <property type="entry name" value="PROTEIN_KINASE_ATP"/>
    <property type="match status" value="1"/>
</dbReference>
<dbReference type="EnsemblMetazoa" id="XM_022803941">
    <property type="protein sequence ID" value="XP_022659676"/>
    <property type="gene ID" value="LOC111249709"/>
</dbReference>
<feature type="region of interest" description="Disordered" evidence="11">
    <location>
        <begin position="416"/>
        <end position="435"/>
    </location>
</feature>
<feature type="region of interest" description="Disordered" evidence="11">
    <location>
        <begin position="441"/>
        <end position="473"/>
    </location>
</feature>
<dbReference type="AlphaFoldDB" id="A0A7M7K0M1"/>
<comment type="similarity">
    <text evidence="1">Belongs to the protein kinase superfamily. CAMK Ser/Thr protein kinase family. SNF1 subfamily.</text>
</comment>
<dbReference type="PROSITE" id="PS00108">
    <property type="entry name" value="PROTEIN_KINASE_ST"/>
    <property type="match status" value="1"/>
</dbReference>
<organism evidence="13 14">
    <name type="scientific">Varroa destructor</name>
    <name type="common">Honeybee mite</name>
    <dbReference type="NCBI Taxonomy" id="109461"/>
    <lineage>
        <taxon>Eukaryota</taxon>
        <taxon>Metazoa</taxon>
        <taxon>Ecdysozoa</taxon>
        <taxon>Arthropoda</taxon>
        <taxon>Chelicerata</taxon>
        <taxon>Arachnida</taxon>
        <taxon>Acari</taxon>
        <taxon>Parasitiformes</taxon>
        <taxon>Mesostigmata</taxon>
        <taxon>Gamasina</taxon>
        <taxon>Dermanyssoidea</taxon>
        <taxon>Varroidae</taxon>
        <taxon>Varroa</taxon>
    </lineage>
</organism>
<dbReference type="InterPro" id="IPR028375">
    <property type="entry name" value="KA1/Ssp2_C"/>
</dbReference>
<evidence type="ECO:0000256" key="5">
    <source>
        <dbReference type="ARBA" id="ARBA00022741"/>
    </source>
</evidence>
<dbReference type="GO" id="GO:0005737">
    <property type="term" value="C:cytoplasm"/>
    <property type="evidence" value="ECO:0007669"/>
    <property type="project" value="TreeGrafter"/>
</dbReference>
<dbReference type="InterPro" id="IPR000719">
    <property type="entry name" value="Prot_kinase_dom"/>
</dbReference>
<dbReference type="SUPFAM" id="SSF56112">
    <property type="entry name" value="Protein kinase-like (PK-like)"/>
    <property type="match status" value="1"/>
</dbReference>
<dbReference type="SUPFAM" id="SSF103243">
    <property type="entry name" value="KA1-like"/>
    <property type="match status" value="1"/>
</dbReference>
<sequence>MGDTTKASIEKATWNYVKQKLEKDYVVKQTLGSGGFGKVKRGSHVITKHNVAIKIMDKEKLGVDLPRVQLEINALKNLHHPNICKLYQVVETFGHICLVLEYCEGGELFDYIVDRGRVPETDARRLFREMVCAVAYIHSKGFAHRDLKPENMLLDGMNRIKLIDFGLCASWKPSGVAQSLKTCCGSPCYAAPELLAGHAYTGTAADVWSLGVILFAVLCGFLPFEGDSVRVITSKINKGLSELPEHLSSGSKNLIHKMLTAEPNRRFTMNDVASHMWVTDGGRLLPATTYDMYLTDPKIDSDINNADPVIINEMSKYLKRPPVELSDTIEKWNYDSLTGIYLTMHDRKKKGLTYKLSKEEERQSRPIVRKALFDKESIETVVPPKKPRRSKSLEDGLDDADLMVIGSPSQVRQEAVHERSPFRLPEPTTPQRAVEGSEGGFVYQTPQRTPLRTPGCSKGNNDSGSGTPWSSKRRLREAIGKSIGKVRRAFLTPVKTLNAEPRYVKHTQNVAKVPYEVNYQELLQKLESKLQELNYKTEIKGFVIRGSKDGERENVRPGEKKAAKSTLELEVARSLEWNCLVIKRKRLNGSSIDYAKVCEKVLEICGRQTTAV</sequence>
<dbReference type="EC" id="2.7.11.1" evidence="2"/>
<dbReference type="PROSITE" id="PS50011">
    <property type="entry name" value="PROTEIN_KINASE_DOM"/>
    <property type="match status" value="1"/>
</dbReference>
<dbReference type="FunFam" id="1.10.510.10:FF:000271">
    <property type="entry name" value="Non-specific serine/threonine protein kinase"/>
    <property type="match status" value="1"/>
</dbReference>
<evidence type="ECO:0000256" key="2">
    <source>
        <dbReference type="ARBA" id="ARBA00012513"/>
    </source>
</evidence>
<comment type="catalytic activity">
    <reaction evidence="9">
        <text>L-seryl-[protein] + ATP = O-phospho-L-seryl-[protein] + ADP + H(+)</text>
        <dbReference type="Rhea" id="RHEA:17989"/>
        <dbReference type="Rhea" id="RHEA-COMP:9863"/>
        <dbReference type="Rhea" id="RHEA-COMP:11604"/>
        <dbReference type="ChEBI" id="CHEBI:15378"/>
        <dbReference type="ChEBI" id="CHEBI:29999"/>
        <dbReference type="ChEBI" id="CHEBI:30616"/>
        <dbReference type="ChEBI" id="CHEBI:83421"/>
        <dbReference type="ChEBI" id="CHEBI:456216"/>
        <dbReference type="EC" id="2.7.11.1"/>
    </reaction>
</comment>
<dbReference type="PANTHER" id="PTHR24346">
    <property type="entry name" value="MAP/MICROTUBULE AFFINITY-REGULATING KINASE"/>
    <property type="match status" value="1"/>
</dbReference>
<dbReference type="PANTHER" id="PTHR24346:SF30">
    <property type="entry name" value="MATERNAL EMBRYONIC LEUCINE ZIPPER KINASE"/>
    <property type="match status" value="1"/>
</dbReference>
<dbReference type="InterPro" id="IPR008271">
    <property type="entry name" value="Ser/Thr_kinase_AS"/>
</dbReference>
<dbReference type="CDD" id="cd14341">
    <property type="entry name" value="UBA_MELK"/>
    <property type="match status" value="1"/>
</dbReference>
<name>A0A7M7K0M1_VARDE</name>
<dbReference type="FunFam" id="3.30.200.20:FF:000003">
    <property type="entry name" value="Non-specific serine/threonine protein kinase"/>
    <property type="match status" value="1"/>
</dbReference>
<dbReference type="InParanoid" id="A0A7M7K0M1"/>
<feature type="domain" description="Protein kinase" evidence="12">
    <location>
        <begin position="25"/>
        <end position="278"/>
    </location>
</feature>
<reference evidence="13" key="1">
    <citation type="submission" date="2021-01" db="UniProtKB">
        <authorList>
            <consortium name="EnsemblMetazoa"/>
        </authorList>
    </citation>
    <scope>IDENTIFICATION</scope>
</reference>
<dbReference type="GeneID" id="111249709"/>
<dbReference type="GO" id="GO:0004674">
    <property type="term" value="F:protein serine/threonine kinase activity"/>
    <property type="evidence" value="ECO:0007669"/>
    <property type="project" value="UniProtKB-KW"/>
</dbReference>
<proteinExistence type="inferred from homology"/>
<evidence type="ECO:0000313" key="13">
    <source>
        <dbReference type="EnsemblMetazoa" id="XP_022659676"/>
    </source>
</evidence>
<dbReference type="OMA" id="ARRWENG"/>
<evidence type="ECO:0000256" key="7">
    <source>
        <dbReference type="ARBA" id="ARBA00022840"/>
    </source>
</evidence>
<evidence type="ECO:0000256" key="11">
    <source>
        <dbReference type="SAM" id="MobiDB-lite"/>
    </source>
</evidence>
<keyword evidence="3" id="KW-0723">Serine/threonine-protein kinase</keyword>
<evidence type="ECO:0000259" key="12">
    <source>
        <dbReference type="PROSITE" id="PS50011"/>
    </source>
</evidence>
<dbReference type="OrthoDB" id="6488637at2759"/>
<keyword evidence="5 10" id="KW-0547">Nucleotide-binding</keyword>
<dbReference type="Gene3D" id="3.30.310.80">
    <property type="entry name" value="Kinase associated domain 1, KA1"/>
    <property type="match status" value="1"/>
</dbReference>
<evidence type="ECO:0000256" key="8">
    <source>
        <dbReference type="ARBA" id="ARBA00047899"/>
    </source>
</evidence>
<keyword evidence="4" id="KW-0808">Transferase</keyword>
<evidence type="ECO:0000256" key="3">
    <source>
        <dbReference type="ARBA" id="ARBA00022527"/>
    </source>
</evidence>
<dbReference type="GO" id="GO:0035556">
    <property type="term" value="P:intracellular signal transduction"/>
    <property type="evidence" value="ECO:0007669"/>
    <property type="project" value="TreeGrafter"/>
</dbReference>
<dbReference type="InterPro" id="IPR011009">
    <property type="entry name" value="Kinase-like_dom_sf"/>
</dbReference>
<evidence type="ECO:0000256" key="9">
    <source>
        <dbReference type="ARBA" id="ARBA00048679"/>
    </source>
</evidence>
<evidence type="ECO:0000313" key="14">
    <source>
        <dbReference type="Proteomes" id="UP000594260"/>
    </source>
</evidence>